<evidence type="ECO:0000313" key="3">
    <source>
        <dbReference type="Proteomes" id="UP001501475"/>
    </source>
</evidence>
<proteinExistence type="predicted"/>
<feature type="domain" description="YgjP-like metallopeptidase" evidence="1">
    <location>
        <begin position="54"/>
        <end position="119"/>
    </location>
</feature>
<comment type="caution">
    <text evidence="2">The sequence shown here is derived from an EMBL/GenBank/DDBJ whole genome shotgun (WGS) entry which is preliminary data.</text>
</comment>
<keyword evidence="3" id="KW-1185">Reference proteome</keyword>
<dbReference type="Pfam" id="PF01863">
    <property type="entry name" value="YgjP-like"/>
    <property type="match status" value="1"/>
</dbReference>
<dbReference type="InterPro" id="IPR053136">
    <property type="entry name" value="UTP_pyrophosphatase-like"/>
</dbReference>
<accession>A0ABN2KPH6</accession>
<protein>
    <recommendedName>
        <fullName evidence="1">YgjP-like metallopeptidase domain-containing protein</fullName>
    </recommendedName>
</protein>
<dbReference type="Proteomes" id="UP001501475">
    <property type="component" value="Unassembled WGS sequence"/>
</dbReference>
<dbReference type="EMBL" id="BAAAPN010000049">
    <property type="protein sequence ID" value="GAA1761877.1"/>
    <property type="molecule type" value="Genomic_DNA"/>
</dbReference>
<evidence type="ECO:0000259" key="1">
    <source>
        <dbReference type="Pfam" id="PF01863"/>
    </source>
</evidence>
<organism evidence="2 3">
    <name type="scientific">Nostocoides vanveenii</name>
    <dbReference type="NCBI Taxonomy" id="330835"/>
    <lineage>
        <taxon>Bacteria</taxon>
        <taxon>Bacillati</taxon>
        <taxon>Actinomycetota</taxon>
        <taxon>Actinomycetes</taxon>
        <taxon>Micrococcales</taxon>
        <taxon>Intrasporangiaceae</taxon>
        <taxon>Nostocoides</taxon>
    </lineage>
</organism>
<name>A0ABN2KPH6_9MICO</name>
<dbReference type="InterPro" id="IPR002725">
    <property type="entry name" value="YgjP-like_metallopeptidase"/>
</dbReference>
<reference evidence="2 3" key="1">
    <citation type="journal article" date="2019" name="Int. J. Syst. Evol. Microbiol.">
        <title>The Global Catalogue of Microorganisms (GCM) 10K type strain sequencing project: providing services to taxonomists for standard genome sequencing and annotation.</title>
        <authorList>
            <consortium name="The Broad Institute Genomics Platform"/>
            <consortium name="The Broad Institute Genome Sequencing Center for Infectious Disease"/>
            <person name="Wu L."/>
            <person name="Ma J."/>
        </authorList>
    </citation>
    <scope>NUCLEOTIDE SEQUENCE [LARGE SCALE GENOMIC DNA]</scope>
    <source>
        <strain evidence="2 3">JCM 15591</strain>
    </source>
</reference>
<gene>
    <name evidence="2" type="ORF">GCM10009810_21560</name>
</gene>
<dbReference type="Gene3D" id="3.30.2010.10">
    <property type="entry name" value="Metalloproteases ('zincins'), catalytic domain"/>
    <property type="match status" value="1"/>
</dbReference>
<dbReference type="PANTHER" id="PTHR30399:SF1">
    <property type="entry name" value="UTP PYROPHOSPHATASE"/>
    <property type="match status" value="1"/>
</dbReference>
<evidence type="ECO:0000313" key="2">
    <source>
        <dbReference type="EMBL" id="GAA1761877.1"/>
    </source>
</evidence>
<dbReference type="PANTHER" id="PTHR30399">
    <property type="entry name" value="UNCHARACTERIZED PROTEIN YGJP"/>
    <property type="match status" value="1"/>
</dbReference>
<sequence>MLLPAGLSSAQEKEWVTRMVAKVEKAGRAPALSDEALLDRARRLSEQFLGGRAQPTSVRWVDNQEHRWGSCTPTTGTIRVSSRLEGMPAEVIDYVVVHELTHLLEANHGPRFWALVGRYPRMDYARGYLDGVSRGAGWQPGEEADDVVNE</sequence>
<dbReference type="CDD" id="cd07344">
    <property type="entry name" value="M48_yhfN_like"/>
    <property type="match status" value="1"/>
</dbReference>